<dbReference type="EMBL" id="LCLJ01000018">
    <property type="protein sequence ID" value="KKU14700.1"/>
    <property type="molecule type" value="Genomic_DNA"/>
</dbReference>
<name>A0A0G1R1D6_9BACT</name>
<organism evidence="1 2">
    <name type="scientific">Candidatus Jorgensenbacteria bacterium GW2011_GWA2_45_9</name>
    <dbReference type="NCBI Taxonomy" id="1618663"/>
    <lineage>
        <taxon>Bacteria</taxon>
        <taxon>Candidatus Joergenseniibacteriota</taxon>
    </lineage>
</organism>
<gene>
    <name evidence="1" type="ORF">UX22_C0018G0001</name>
</gene>
<dbReference type="Proteomes" id="UP000034727">
    <property type="component" value="Unassembled WGS sequence"/>
</dbReference>
<accession>A0A0G1R1D6</accession>
<proteinExistence type="predicted"/>
<reference evidence="1 2" key="1">
    <citation type="journal article" date="2015" name="Nature">
        <title>rRNA introns, odd ribosomes, and small enigmatic genomes across a large radiation of phyla.</title>
        <authorList>
            <person name="Brown C.T."/>
            <person name="Hug L.A."/>
            <person name="Thomas B.C."/>
            <person name="Sharon I."/>
            <person name="Castelle C.J."/>
            <person name="Singh A."/>
            <person name="Wilkins M.J."/>
            <person name="Williams K.H."/>
            <person name="Banfield J.F."/>
        </authorList>
    </citation>
    <scope>NUCLEOTIDE SEQUENCE [LARGE SCALE GENOMIC DNA]</scope>
</reference>
<evidence type="ECO:0000313" key="2">
    <source>
        <dbReference type="Proteomes" id="UP000034727"/>
    </source>
</evidence>
<dbReference type="AlphaFoldDB" id="A0A0G1R1D6"/>
<comment type="caution">
    <text evidence="1">The sequence shown here is derived from an EMBL/GenBank/DDBJ whole genome shotgun (WGS) entry which is preliminary data.</text>
</comment>
<sequence length="161" mass="18269">MKERREWSIETEKCSGKDFIAALDYRKKRVVDFAAMRFNRDEFVLDKISHSFGFIEPKDGISSTEVLTEIAHLGGIVDASVKCALPALKVLTPDDFAQLGVEVILIMHRPISDHDGYVDRMGIVNRDGVLKLLTYDDGKSGNKWHRNVGFLYVAFAFWRSS</sequence>
<protein>
    <submittedName>
        <fullName evidence="1">Uncharacterized protein</fullName>
    </submittedName>
</protein>
<evidence type="ECO:0000313" key="1">
    <source>
        <dbReference type="EMBL" id="KKU14700.1"/>
    </source>
</evidence>